<dbReference type="InterPro" id="IPR050867">
    <property type="entry name" value="NiFe/NiFeSe_hydrgnase_LSU"/>
</dbReference>
<sequence length="479" mass="51289">MTRVIAGPFNRVEGDLEVALDIQDGVIARAEVTTTLYRGFEAILAGRPPSDALVIAPRICGICSVSQSIAAATALRNLAGGRAAPNGYLAANLAHAAENIADHLTHFYLFFMPDFARVEYAGRAWFEPTVERFKAVSGHASPEYLPARRRLLEIMGLIAGKWPHSLAFQPGGVTKAIDIGERVRLAGILADTQVFLEQTLFGVSLDDILSMQTEEDLDAFRAKASGDFGAFLDIADDLALRNLGRGPCLLLSYGAYHQAEASLFPAGIAGLGGVTSFDGSRISEDVAFSWFSDTAETPFEAETTPDAHKSGAYSWAKAPRIDGKPMETGAAARLTVAGHPLITALIARDGGTSVRTRVIARLVETAILVHAMQGWLRELRLKEAFSTHFALPDDARAAGLVEAARGALGHWVTLTNGKIERYQIIAPTTWNFSPRDRTGLAGPLEQALEGVETGALGAKSAALQHVIRSFDPCMVCTAH</sequence>
<dbReference type="InterPro" id="IPR029014">
    <property type="entry name" value="NiFe-Hase_large"/>
</dbReference>
<dbReference type="Proteomes" id="UP001549047">
    <property type="component" value="Unassembled WGS sequence"/>
</dbReference>
<keyword evidence="8" id="KW-1185">Reference proteome</keyword>
<gene>
    <name evidence="7" type="ORF">ABID16_002538</name>
</gene>
<dbReference type="PROSITE" id="PS00507">
    <property type="entry name" value="NI_HGENASE_L_1"/>
    <property type="match status" value="1"/>
</dbReference>
<keyword evidence="5" id="KW-0479">Metal-binding</keyword>
<dbReference type="InterPro" id="IPR001501">
    <property type="entry name" value="Ni-dep_hyd_lsu"/>
</dbReference>
<evidence type="ECO:0000256" key="5">
    <source>
        <dbReference type="ARBA" id="ARBA00022723"/>
    </source>
</evidence>
<keyword evidence="4" id="KW-0533">Nickel</keyword>
<dbReference type="InterPro" id="IPR018194">
    <property type="entry name" value="Ni-dep_hyd_lsu_Ni_BS"/>
</dbReference>
<evidence type="ECO:0000256" key="4">
    <source>
        <dbReference type="ARBA" id="ARBA00022596"/>
    </source>
</evidence>
<dbReference type="Gene3D" id="1.10.645.10">
    <property type="entry name" value="Cytochrome-c3 Hydrogenase, chain B"/>
    <property type="match status" value="1"/>
</dbReference>
<proteinExistence type="inferred from homology"/>
<dbReference type="RefSeq" id="WP_354556711.1">
    <property type="nucleotide sequence ID" value="NZ_JBEPMB010000003.1"/>
</dbReference>
<dbReference type="SUPFAM" id="SSF56762">
    <property type="entry name" value="HydB/Nqo4-like"/>
    <property type="match status" value="1"/>
</dbReference>
<organism evidence="7 8">
    <name type="scientific">Rhizobium aquaticum</name>
    <dbReference type="NCBI Taxonomy" id="1549636"/>
    <lineage>
        <taxon>Bacteria</taxon>
        <taxon>Pseudomonadati</taxon>
        <taxon>Pseudomonadota</taxon>
        <taxon>Alphaproteobacteria</taxon>
        <taxon>Hyphomicrobiales</taxon>
        <taxon>Rhizobiaceae</taxon>
        <taxon>Rhizobium/Agrobacterium group</taxon>
        <taxon>Rhizobium</taxon>
    </lineage>
</organism>
<name>A0ABV2J1N7_9HYPH</name>
<reference evidence="7 8" key="1">
    <citation type="submission" date="2024-06" db="EMBL/GenBank/DDBJ databases">
        <title>Genomic Encyclopedia of Type Strains, Phase IV (KMG-IV): sequencing the most valuable type-strain genomes for metagenomic binning, comparative biology and taxonomic classification.</title>
        <authorList>
            <person name="Goeker M."/>
        </authorList>
    </citation>
    <scope>NUCLEOTIDE SEQUENCE [LARGE SCALE GENOMIC DNA]</scope>
    <source>
        <strain evidence="7 8">DSM 29780</strain>
    </source>
</reference>
<evidence type="ECO:0000256" key="2">
    <source>
        <dbReference type="ARBA" id="ARBA00004196"/>
    </source>
</evidence>
<evidence type="ECO:0000256" key="6">
    <source>
        <dbReference type="ARBA" id="ARBA00023002"/>
    </source>
</evidence>
<protein>
    <submittedName>
        <fullName evidence="7">Hydrogenase large subunit</fullName>
        <ecNumber evidence="7">1.12.99.6</ecNumber>
    </submittedName>
</protein>
<dbReference type="PANTHER" id="PTHR42958">
    <property type="entry name" value="HYDROGENASE-2 LARGE CHAIN"/>
    <property type="match status" value="1"/>
</dbReference>
<dbReference type="GO" id="GO:0033748">
    <property type="term" value="F:hydrogenase (acceptor) activity"/>
    <property type="evidence" value="ECO:0007669"/>
    <property type="project" value="UniProtKB-EC"/>
</dbReference>
<comment type="subcellular location">
    <subcellularLocation>
        <location evidence="2">Cell envelope</location>
    </subcellularLocation>
</comment>
<dbReference type="PANTHER" id="PTHR42958:SF4">
    <property type="entry name" value="HYDROGENASE EXPRESSION_FORMATION PROTEIN HUPK"/>
    <property type="match status" value="1"/>
</dbReference>
<evidence type="ECO:0000256" key="1">
    <source>
        <dbReference type="ARBA" id="ARBA00001967"/>
    </source>
</evidence>
<keyword evidence="6 7" id="KW-0560">Oxidoreductase</keyword>
<accession>A0ABV2J1N7</accession>
<evidence type="ECO:0000313" key="8">
    <source>
        <dbReference type="Proteomes" id="UP001549047"/>
    </source>
</evidence>
<comment type="cofactor">
    <cofactor evidence="1">
        <name>Ni(2+)</name>
        <dbReference type="ChEBI" id="CHEBI:49786"/>
    </cofactor>
</comment>
<comment type="similarity">
    <text evidence="3">Belongs to the [NiFe]/[NiFeSe] hydrogenase large subunit family.</text>
</comment>
<dbReference type="Pfam" id="PF00374">
    <property type="entry name" value="NiFeSe_Hases"/>
    <property type="match status" value="2"/>
</dbReference>
<evidence type="ECO:0000256" key="3">
    <source>
        <dbReference type="ARBA" id="ARBA00009292"/>
    </source>
</evidence>
<dbReference type="EMBL" id="JBEPMB010000003">
    <property type="protein sequence ID" value="MET3614201.1"/>
    <property type="molecule type" value="Genomic_DNA"/>
</dbReference>
<comment type="caution">
    <text evidence="7">The sequence shown here is derived from an EMBL/GenBank/DDBJ whole genome shotgun (WGS) entry which is preliminary data.</text>
</comment>
<dbReference type="EC" id="1.12.99.6" evidence="7"/>
<evidence type="ECO:0000313" key="7">
    <source>
        <dbReference type="EMBL" id="MET3614201.1"/>
    </source>
</evidence>